<dbReference type="PANTHER" id="PTHR43784:SF2">
    <property type="entry name" value="GDSL-LIKE LIPASE_ACYLHYDROLASE, PUTATIVE (AFU_ORTHOLOGUE AFUA_2G00820)-RELATED"/>
    <property type="match status" value="1"/>
</dbReference>
<keyword evidence="3" id="KW-1185">Reference proteome</keyword>
<dbReference type="InterPro" id="IPR013830">
    <property type="entry name" value="SGNH_hydro"/>
</dbReference>
<dbReference type="Gene3D" id="3.40.50.1110">
    <property type="entry name" value="SGNH hydrolase"/>
    <property type="match status" value="1"/>
</dbReference>
<dbReference type="RefSeq" id="WP_255062751.1">
    <property type="nucleotide sequence ID" value="NZ_JANDBD010000010.1"/>
</dbReference>
<dbReference type="Pfam" id="PF13472">
    <property type="entry name" value="Lipase_GDSL_2"/>
    <property type="match status" value="1"/>
</dbReference>
<dbReference type="EMBL" id="JANDBD010000010">
    <property type="protein sequence ID" value="MCP9275014.1"/>
    <property type="molecule type" value="Genomic_DNA"/>
</dbReference>
<keyword evidence="2" id="KW-0378">Hydrolase</keyword>
<evidence type="ECO:0000259" key="1">
    <source>
        <dbReference type="Pfam" id="PF13472"/>
    </source>
</evidence>
<evidence type="ECO:0000313" key="2">
    <source>
        <dbReference type="EMBL" id="MCP9275014.1"/>
    </source>
</evidence>
<comment type="caution">
    <text evidence="2">The sequence shown here is derived from an EMBL/GenBank/DDBJ whole genome shotgun (WGS) entry which is preliminary data.</text>
</comment>
<protein>
    <submittedName>
        <fullName evidence="2">SGNH/GDSL hydrolase family protein</fullName>
    </submittedName>
</protein>
<organism evidence="2 3">
    <name type="scientific">Mycolicibacterium arenosum</name>
    <dbReference type="NCBI Taxonomy" id="2952157"/>
    <lineage>
        <taxon>Bacteria</taxon>
        <taxon>Bacillati</taxon>
        <taxon>Actinomycetota</taxon>
        <taxon>Actinomycetes</taxon>
        <taxon>Mycobacteriales</taxon>
        <taxon>Mycobacteriaceae</taxon>
        <taxon>Mycolicibacterium</taxon>
    </lineage>
</organism>
<dbReference type="Proteomes" id="UP001651690">
    <property type="component" value="Unassembled WGS sequence"/>
</dbReference>
<gene>
    <name evidence="2" type="ORF">NM203_22760</name>
</gene>
<dbReference type="NCBIfam" id="NF045548">
    <property type="entry name" value="GDSL_lipase"/>
    <property type="match status" value="1"/>
</dbReference>
<dbReference type="GO" id="GO:0016787">
    <property type="term" value="F:hydrolase activity"/>
    <property type="evidence" value="ECO:0007669"/>
    <property type="project" value="UniProtKB-KW"/>
</dbReference>
<dbReference type="InterPro" id="IPR053140">
    <property type="entry name" value="GDSL_Rv0518-like"/>
</dbReference>
<feature type="domain" description="SGNH hydrolase-type esterase" evidence="1">
    <location>
        <begin position="40"/>
        <end position="210"/>
    </location>
</feature>
<dbReference type="InterPro" id="IPR036514">
    <property type="entry name" value="SGNH_hydro_sf"/>
</dbReference>
<dbReference type="CDD" id="cd00229">
    <property type="entry name" value="SGNH_hydrolase"/>
    <property type="match status" value="1"/>
</dbReference>
<accession>A0ABT1M760</accession>
<sequence>MGRLAAFVAVVMVFTGVVVMPVPADYELAGREVPQYRIAVIGDSYTTGGDLGGRGAQGWTSRAWQLLARRGVLVNADVAAEGGAGYGVPGNRGNVYEALAARAIRPDDTLVVYFGSRNDQPANPVLLPGAMLSALGVASRTAPSARILVIGPPWPTADVPPAVLQVRDALFGAARLMGAMWIDPIAERWFVGQPDLIGRDGVHPTDAGHAYMAERIAPLIADALPTQT</sequence>
<dbReference type="PANTHER" id="PTHR43784">
    <property type="entry name" value="GDSL-LIKE LIPASE/ACYLHYDROLASE, PUTATIVE (AFU_ORTHOLOGUE AFUA_2G00820)-RELATED"/>
    <property type="match status" value="1"/>
</dbReference>
<dbReference type="SUPFAM" id="SSF52266">
    <property type="entry name" value="SGNH hydrolase"/>
    <property type="match status" value="1"/>
</dbReference>
<name>A0ABT1M760_9MYCO</name>
<proteinExistence type="predicted"/>
<reference evidence="2 3" key="1">
    <citation type="submission" date="2022-06" db="EMBL/GenBank/DDBJ databases">
        <title>Mycolicibacterium sp. CAU 1645 isolated from seawater.</title>
        <authorList>
            <person name="Kim W."/>
        </authorList>
    </citation>
    <scope>NUCLEOTIDE SEQUENCE [LARGE SCALE GENOMIC DNA]</scope>
    <source>
        <strain evidence="2 3">CAU 1645</strain>
    </source>
</reference>
<evidence type="ECO:0000313" key="3">
    <source>
        <dbReference type="Proteomes" id="UP001651690"/>
    </source>
</evidence>
<dbReference type="InterPro" id="IPR054624">
    <property type="entry name" value="GDSL_Rv0518"/>
</dbReference>